<dbReference type="eggNOG" id="ENOG5031T6B">
    <property type="taxonomic scope" value="Bacteria"/>
</dbReference>
<dbReference type="Pfam" id="PF06386">
    <property type="entry name" value="GvpL_GvpF"/>
    <property type="match status" value="1"/>
</dbReference>
<dbReference type="EMBL" id="CP002786">
    <property type="protein sequence ID" value="AEF39038.1"/>
    <property type="molecule type" value="Genomic_DNA"/>
</dbReference>
<name>F6EJI9_HOYSD</name>
<organism evidence="5 6">
    <name type="scientific">Hoyosella subflava (strain DSM 45089 / JCM 17490 / NBRC 109087 / DQS3-9A1)</name>
    <name type="common">Amycolicicoccus subflavus</name>
    <dbReference type="NCBI Taxonomy" id="443218"/>
    <lineage>
        <taxon>Bacteria</taxon>
        <taxon>Bacillati</taxon>
        <taxon>Actinomycetota</taxon>
        <taxon>Actinomycetes</taxon>
        <taxon>Mycobacteriales</taxon>
        <taxon>Hoyosellaceae</taxon>
        <taxon>Hoyosella</taxon>
    </lineage>
</organism>
<dbReference type="PANTHER" id="PTHR36852">
    <property type="entry name" value="PROTEIN GVPL 2"/>
    <property type="match status" value="1"/>
</dbReference>
<keyword evidence="1" id="KW-0304">Gas vesicle</keyword>
<feature type="compositionally biased region" description="Low complexity" evidence="4">
    <location>
        <begin position="140"/>
        <end position="149"/>
    </location>
</feature>
<gene>
    <name evidence="5" type="ordered locus">AS9A_0583</name>
</gene>
<evidence type="ECO:0000256" key="3">
    <source>
        <dbReference type="ARBA" id="ARBA00035643"/>
    </source>
</evidence>
<proteinExistence type="inferred from homology"/>
<protein>
    <submittedName>
        <fullName evidence="5">Putative gas vesicle synthesis protein</fullName>
    </submittedName>
</protein>
<dbReference type="Proteomes" id="UP000009235">
    <property type="component" value="Chromosome"/>
</dbReference>
<dbReference type="GO" id="GO:0031412">
    <property type="term" value="P:gas vesicle organization"/>
    <property type="evidence" value="ECO:0007669"/>
    <property type="project" value="InterPro"/>
</dbReference>
<evidence type="ECO:0000313" key="5">
    <source>
        <dbReference type="EMBL" id="AEF39038.1"/>
    </source>
</evidence>
<dbReference type="HOGENOM" id="CLU_065736_0_0_11"/>
<dbReference type="STRING" id="443218.AS9A_0583"/>
<evidence type="ECO:0000313" key="6">
    <source>
        <dbReference type="Proteomes" id="UP000009235"/>
    </source>
</evidence>
<dbReference type="InterPro" id="IPR009430">
    <property type="entry name" value="GvpL/GvpF"/>
</dbReference>
<reference evidence="5 6" key="1">
    <citation type="journal article" date="2011" name="J. Bacteriol.">
        <title>Complete genome sequence of Amycolicicoccus subflavus DQS3-9A1T, an actinomycete isolated from crude oil-polluted soil.</title>
        <authorList>
            <person name="Cai M."/>
            <person name="Chen W.M."/>
            <person name="Nie Y."/>
            <person name="Chi C.Q."/>
            <person name="Wang Y.N."/>
            <person name="Tang Y.Q."/>
            <person name="Li G.Y."/>
            <person name="Wu X.L."/>
        </authorList>
    </citation>
    <scope>NUCLEOTIDE SEQUENCE [LARGE SCALE GENOMIC DNA]</scope>
    <source>
        <strain evidence="6">DSM 45089 / DQS3-9A1</strain>
    </source>
</reference>
<comment type="similarity">
    <text evidence="3">Belongs to the gas vesicle GvpF/GvpL family.</text>
</comment>
<evidence type="ECO:0000256" key="4">
    <source>
        <dbReference type="SAM" id="MobiDB-lite"/>
    </source>
</evidence>
<evidence type="ECO:0000256" key="1">
    <source>
        <dbReference type="ARBA" id="ARBA00022987"/>
    </source>
</evidence>
<evidence type="ECO:0000256" key="2">
    <source>
        <dbReference type="ARBA" id="ARBA00035108"/>
    </source>
</evidence>
<sequence>MMGEPTGLWMYAVTPGGLELEHLNGLEGVGGGEPRAVEAAGLVAVVEAVPLTEFGEEALHHNLENLSWLEKVARAHDAVIAAVTKDVSAVPLRLATVCLDDDRVRAILKERSAEFSKALRLIEGRSEWGLRAHLRRADDTSGTTAGSTGQAKRSSGTVQRGAGAAYLQRRRTQLTARQEAERAAAEAVNAVHQELCKYAVGARRQPPPSQQLTGTAEPVLLNGTYLVDQARTGDFLAAVEEMQATSPALRLVLTGPWPPYSFTAAAQATVPTTRGGGEQSR</sequence>
<comment type="subcellular location">
    <subcellularLocation>
        <location evidence="2">Gas vesicle</location>
    </subcellularLocation>
</comment>
<accession>F6EJI9</accession>
<keyword evidence="6" id="KW-1185">Reference proteome</keyword>
<dbReference type="KEGG" id="asd:AS9A_0583"/>
<dbReference type="PANTHER" id="PTHR36852:SF1">
    <property type="entry name" value="PROTEIN GVPL 2"/>
    <property type="match status" value="1"/>
</dbReference>
<dbReference type="AlphaFoldDB" id="F6EJI9"/>
<dbReference type="GO" id="GO:0031411">
    <property type="term" value="C:gas vesicle"/>
    <property type="evidence" value="ECO:0007669"/>
    <property type="project" value="UniProtKB-SubCell"/>
</dbReference>
<feature type="region of interest" description="Disordered" evidence="4">
    <location>
        <begin position="138"/>
        <end position="162"/>
    </location>
</feature>